<reference evidence="2" key="2">
    <citation type="journal article" date="2022" name="BMC Genomics">
        <title>Comparative genome analysis of mycobacteria focusing on tRNA and non-coding RNA.</title>
        <authorList>
            <person name="Behra P.R.K."/>
            <person name="Pettersson B.M.F."/>
            <person name="Ramesh M."/>
            <person name="Das S."/>
            <person name="Dasgupta S."/>
            <person name="Kirsebom L.A."/>
        </authorList>
    </citation>
    <scope>NUCLEOTIDE SEQUENCE</scope>
    <source>
        <strain evidence="2">DSM 44615</strain>
    </source>
</reference>
<gene>
    <name evidence="2" type="ORF">H7I41_28270</name>
</gene>
<dbReference type="Proteomes" id="UP001140293">
    <property type="component" value="Unassembled WGS sequence"/>
</dbReference>
<feature type="domain" description="PASTA" evidence="1">
    <location>
        <begin position="33"/>
        <end position="96"/>
    </location>
</feature>
<protein>
    <recommendedName>
        <fullName evidence="1">PASTA domain-containing protein</fullName>
    </recommendedName>
</protein>
<dbReference type="AlphaFoldDB" id="A0A9X2YVG6"/>
<evidence type="ECO:0000313" key="3">
    <source>
        <dbReference type="Proteomes" id="UP001140293"/>
    </source>
</evidence>
<evidence type="ECO:0000259" key="1">
    <source>
        <dbReference type="Pfam" id="PF03793"/>
    </source>
</evidence>
<dbReference type="Gene3D" id="3.30.10.20">
    <property type="match status" value="1"/>
</dbReference>
<keyword evidence="3" id="KW-1185">Reference proteome</keyword>
<dbReference type="Pfam" id="PF03793">
    <property type="entry name" value="PASTA"/>
    <property type="match status" value="1"/>
</dbReference>
<dbReference type="InterPro" id="IPR005543">
    <property type="entry name" value="PASTA_dom"/>
</dbReference>
<proteinExistence type="predicted"/>
<comment type="caution">
    <text evidence="2">The sequence shown here is derived from an EMBL/GenBank/DDBJ whole genome shotgun (WGS) entry which is preliminary data.</text>
</comment>
<sequence>MWRKPLHIIGISSMILIGASGVAIPVATADEAEMPDLVEMTLDEAQAEFAEAAANPELVLESSNITGPKQEQLVPIFWKVCEQSPDAGEPIAEDESYEVGVVRAGEEC</sequence>
<accession>A0A9X2YVG6</accession>
<organism evidence="2 3">
    <name type="scientific">[Mycobacterium] manitobense</name>
    <dbReference type="NCBI Taxonomy" id="190147"/>
    <lineage>
        <taxon>Bacteria</taxon>
        <taxon>Bacillati</taxon>
        <taxon>Actinomycetota</taxon>
        <taxon>Actinomycetes</taxon>
        <taxon>Mycobacteriales</taxon>
        <taxon>Mycobacteriaceae</taxon>
        <taxon>Mycolicibacterium</taxon>
    </lineage>
</organism>
<reference evidence="2" key="1">
    <citation type="submission" date="2020-07" db="EMBL/GenBank/DDBJ databases">
        <authorList>
            <person name="Pettersson B.M.F."/>
            <person name="Behra P.R.K."/>
            <person name="Ramesh M."/>
            <person name="Das S."/>
            <person name="Dasgupta S."/>
            <person name="Kirsebom L.A."/>
        </authorList>
    </citation>
    <scope>NUCLEOTIDE SEQUENCE</scope>
    <source>
        <strain evidence="2">DSM 44615</strain>
    </source>
</reference>
<evidence type="ECO:0000313" key="2">
    <source>
        <dbReference type="EMBL" id="MCV7173826.1"/>
    </source>
</evidence>
<dbReference type="EMBL" id="JACKSJ010000254">
    <property type="protein sequence ID" value="MCV7173826.1"/>
    <property type="molecule type" value="Genomic_DNA"/>
</dbReference>
<name>A0A9X2YVG6_9MYCO</name>
<dbReference type="RefSeq" id="WP_264015995.1">
    <property type="nucleotide sequence ID" value="NZ_JACKSJ010000254.1"/>
</dbReference>